<dbReference type="PROSITE" id="PS51677">
    <property type="entry name" value="NODB"/>
    <property type="match status" value="1"/>
</dbReference>
<dbReference type="SUPFAM" id="SSF88713">
    <property type="entry name" value="Glycoside hydrolase/deacetylase"/>
    <property type="match status" value="1"/>
</dbReference>
<dbReference type="GO" id="GO:0005975">
    <property type="term" value="P:carbohydrate metabolic process"/>
    <property type="evidence" value="ECO:0007669"/>
    <property type="project" value="InterPro"/>
</dbReference>
<keyword evidence="5" id="KW-1185">Reference proteome</keyword>
<evidence type="ECO:0000313" key="5">
    <source>
        <dbReference type="Proteomes" id="UP000321685"/>
    </source>
</evidence>
<evidence type="ECO:0000313" key="4">
    <source>
        <dbReference type="EMBL" id="GEL24503.1"/>
    </source>
</evidence>
<feature type="domain" description="NodB homology" evidence="3">
    <location>
        <begin position="56"/>
        <end position="255"/>
    </location>
</feature>
<keyword evidence="2" id="KW-0732">Signal</keyword>
<gene>
    <name evidence="4" type="ORF">PSU4_34570</name>
</gene>
<dbReference type="Proteomes" id="UP000321685">
    <property type="component" value="Unassembled WGS sequence"/>
</dbReference>
<dbReference type="RefSeq" id="WP_186817014.1">
    <property type="nucleotide sequence ID" value="NZ_BJVJ01000035.1"/>
</dbReference>
<dbReference type="InterPro" id="IPR051398">
    <property type="entry name" value="Polysacch_Deacetylase"/>
</dbReference>
<comment type="caution">
    <text evidence="4">The sequence shown here is derived from an EMBL/GenBank/DDBJ whole genome shotgun (WGS) entry which is preliminary data.</text>
</comment>
<dbReference type="GO" id="GO:0016810">
    <property type="term" value="F:hydrolase activity, acting on carbon-nitrogen (but not peptide) bonds"/>
    <property type="evidence" value="ECO:0007669"/>
    <property type="project" value="InterPro"/>
</dbReference>
<proteinExistence type="predicted"/>
<accession>A0A511DJP2</accession>
<reference evidence="4 5" key="1">
    <citation type="submission" date="2019-07" db="EMBL/GenBank/DDBJ databases">
        <title>Whole genome shotgun sequence of Pseudonocardia sulfidoxydans NBRC 16205.</title>
        <authorList>
            <person name="Hosoyama A."/>
            <person name="Uohara A."/>
            <person name="Ohji S."/>
            <person name="Ichikawa N."/>
        </authorList>
    </citation>
    <scope>NUCLEOTIDE SEQUENCE [LARGE SCALE GENOMIC DNA]</scope>
    <source>
        <strain evidence="4 5">NBRC 16205</strain>
    </source>
</reference>
<dbReference type="Gene3D" id="3.20.20.370">
    <property type="entry name" value="Glycoside hydrolase/deacetylase"/>
    <property type="match status" value="1"/>
</dbReference>
<comment type="subcellular location">
    <subcellularLocation>
        <location evidence="1">Secreted</location>
    </subcellularLocation>
</comment>
<dbReference type="PANTHER" id="PTHR34216">
    <property type="match status" value="1"/>
</dbReference>
<organism evidence="4 5">
    <name type="scientific">Pseudonocardia sulfidoxydans NBRC 16205</name>
    <dbReference type="NCBI Taxonomy" id="1223511"/>
    <lineage>
        <taxon>Bacteria</taxon>
        <taxon>Bacillati</taxon>
        <taxon>Actinomycetota</taxon>
        <taxon>Actinomycetes</taxon>
        <taxon>Pseudonocardiales</taxon>
        <taxon>Pseudonocardiaceae</taxon>
        <taxon>Pseudonocardia</taxon>
    </lineage>
</organism>
<dbReference type="AlphaFoldDB" id="A0A511DJP2"/>
<dbReference type="EMBL" id="BJVJ01000035">
    <property type="protein sequence ID" value="GEL24503.1"/>
    <property type="molecule type" value="Genomic_DNA"/>
</dbReference>
<evidence type="ECO:0000256" key="2">
    <source>
        <dbReference type="ARBA" id="ARBA00022729"/>
    </source>
</evidence>
<dbReference type="CDD" id="cd10918">
    <property type="entry name" value="CE4_NodB_like_5s_6s"/>
    <property type="match status" value="1"/>
</dbReference>
<dbReference type="InterPro" id="IPR011330">
    <property type="entry name" value="Glyco_hydro/deAcase_b/a-brl"/>
</dbReference>
<evidence type="ECO:0000256" key="1">
    <source>
        <dbReference type="ARBA" id="ARBA00004613"/>
    </source>
</evidence>
<dbReference type="Pfam" id="PF01522">
    <property type="entry name" value="Polysacc_deac_1"/>
    <property type="match status" value="1"/>
</dbReference>
<dbReference type="GO" id="GO:0005576">
    <property type="term" value="C:extracellular region"/>
    <property type="evidence" value="ECO:0007669"/>
    <property type="project" value="UniProtKB-SubCell"/>
</dbReference>
<name>A0A511DJP2_9PSEU</name>
<dbReference type="InterPro" id="IPR002509">
    <property type="entry name" value="NODB_dom"/>
</dbReference>
<evidence type="ECO:0000259" key="3">
    <source>
        <dbReference type="PROSITE" id="PS51677"/>
    </source>
</evidence>
<sequence length="255" mass="27521">MSILCYHSVVPGWDDPVSVEPIDFDAQCAALARRGGVVSLDSVQAHVASHGDAPAGATVLTFDDGFADYVDHAVPIMSRHGLTASMYIVAGSLRPEGVTIDWITGLDPADAPPLMTADQIRELHDRGWHIGSHSMVHADLPTLSEAECLADLTESRELLSDLLGTAVTTLAYPFGHHAEHVRRAARKAGYDIALALPDRPEQGERYAVPRTGVYRGNPMWKFRVKNMGLYARVRTSSAYQHATGAASALRSRIGA</sequence>
<dbReference type="PANTHER" id="PTHR34216:SF3">
    <property type="entry name" value="POLY-BETA-1,6-N-ACETYL-D-GLUCOSAMINE N-DEACETYLASE"/>
    <property type="match status" value="1"/>
</dbReference>
<protein>
    <submittedName>
        <fullName evidence="4">Polysaccharide deacetylase</fullName>
    </submittedName>
</protein>